<protein>
    <submittedName>
        <fullName evidence="3">Protein phosphatase 2C domain-containing protein</fullName>
    </submittedName>
</protein>
<evidence type="ECO:0000259" key="2">
    <source>
        <dbReference type="PROSITE" id="PS51746"/>
    </source>
</evidence>
<evidence type="ECO:0000313" key="3">
    <source>
        <dbReference type="EMBL" id="UYK89300.1"/>
    </source>
</evidence>
<dbReference type="InterPro" id="IPR036457">
    <property type="entry name" value="PPM-type-like_dom_sf"/>
</dbReference>
<accession>A0AA46SVI9</accession>
<proteinExistence type="predicted"/>
<dbReference type="AlphaFoldDB" id="A0AA46SVI9"/>
<evidence type="ECO:0000256" key="1">
    <source>
        <dbReference type="SAM" id="MobiDB-lite"/>
    </source>
</evidence>
<organism evidence="3 4">
    <name type="scientific">Xanthomonas sacchari</name>
    <dbReference type="NCBI Taxonomy" id="56458"/>
    <lineage>
        <taxon>Bacteria</taxon>
        <taxon>Pseudomonadati</taxon>
        <taxon>Pseudomonadota</taxon>
        <taxon>Gammaproteobacteria</taxon>
        <taxon>Lysobacterales</taxon>
        <taxon>Lysobacteraceae</taxon>
        <taxon>Xanthomonas</taxon>
    </lineage>
</organism>
<dbReference type="Gene3D" id="3.60.40.10">
    <property type="entry name" value="PPM-type phosphatase domain"/>
    <property type="match status" value="1"/>
</dbReference>
<dbReference type="Pfam" id="PF13672">
    <property type="entry name" value="PP2C_2"/>
    <property type="match status" value="1"/>
</dbReference>
<dbReference type="Proteomes" id="UP001164392">
    <property type="component" value="Chromosome"/>
</dbReference>
<dbReference type="RefSeq" id="WP_267093380.1">
    <property type="nucleotide sequence ID" value="NZ_CP099534.1"/>
</dbReference>
<dbReference type="EMBL" id="CP099534">
    <property type="protein sequence ID" value="UYK89300.1"/>
    <property type="molecule type" value="Genomic_DNA"/>
</dbReference>
<name>A0AA46SVI9_9XANT</name>
<dbReference type="CDD" id="cd00143">
    <property type="entry name" value="PP2Cc"/>
    <property type="match status" value="1"/>
</dbReference>
<sequence length="368" mass="39615">MQKIYMTPTDGHFHRQLAHWLLRSLPRGAARQVGTLSVGIASDVGIVRFENEDRVAACRARDKFGHHFVVVAVADGIGGMQDGMECAATAIAAIFETVYREATTGAGRPALWLEKALNTANELVHNYYGGKGGTTIAVTLVGDVGRACWATVGDTRIYEFKGQELVQLSKDDTIAGQLGRSNEDSPEQSLLLQYVGMGSGLVLSITEFDRREDRQLLLCTDGVYFVSPDRKLLKQVLGTARKLDAAAAPRRLVEIAKWAGGPDNASAAVISFPDNLATGISYPAPGIEVWDSYGEIFFVLGHNEQGADAAHPEQPRPHVRPKAKKAKKTPAKSGQSKSSKKKGGSAAVEPDNDTDALPQVQLSFSNDN</sequence>
<gene>
    <name evidence="3" type="ORF">NG824_02240</name>
</gene>
<reference evidence="3" key="1">
    <citation type="submission" date="2022-06" db="EMBL/GenBank/DDBJ databases">
        <title>Dynamics of rice microbiomes reveals core vertical transmitted seed endophytes.</title>
        <authorList>
            <person name="Liao K."/>
            <person name="Zhang X."/>
        </authorList>
    </citation>
    <scope>NUCLEOTIDE SEQUENCE</scope>
    <source>
        <strain evidence="3">JR3-14</strain>
    </source>
</reference>
<feature type="region of interest" description="Disordered" evidence="1">
    <location>
        <begin position="307"/>
        <end position="368"/>
    </location>
</feature>
<dbReference type="PROSITE" id="PS51746">
    <property type="entry name" value="PPM_2"/>
    <property type="match status" value="1"/>
</dbReference>
<feature type="compositionally biased region" description="Basic residues" evidence="1">
    <location>
        <begin position="317"/>
        <end position="330"/>
    </location>
</feature>
<dbReference type="SMART" id="SM00332">
    <property type="entry name" value="PP2Cc"/>
    <property type="match status" value="1"/>
</dbReference>
<dbReference type="SUPFAM" id="SSF81606">
    <property type="entry name" value="PP2C-like"/>
    <property type="match status" value="1"/>
</dbReference>
<evidence type="ECO:0000313" key="4">
    <source>
        <dbReference type="Proteomes" id="UP001164392"/>
    </source>
</evidence>
<dbReference type="InterPro" id="IPR001932">
    <property type="entry name" value="PPM-type_phosphatase-like_dom"/>
</dbReference>
<feature type="domain" description="PPM-type phosphatase" evidence="2">
    <location>
        <begin position="37"/>
        <end position="272"/>
    </location>
</feature>